<evidence type="ECO:0000256" key="1">
    <source>
        <dbReference type="SAM" id="MobiDB-lite"/>
    </source>
</evidence>
<dbReference type="Proteomes" id="UP000007305">
    <property type="component" value="Chromosome 3"/>
</dbReference>
<dbReference type="InParanoid" id="A0A804N414"/>
<reference evidence="2" key="2">
    <citation type="submission" date="2019-07" db="EMBL/GenBank/DDBJ databases">
        <authorList>
            <person name="Seetharam A."/>
            <person name="Woodhouse M."/>
            <person name="Cannon E."/>
        </authorList>
    </citation>
    <scope>NUCLEOTIDE SEQUENCE [LARGE SCALE GENOMIC DNA]</scope>
    <source>
        <strain evidence="2">cv. B73</strain>
    </source>
</reference>
<feature type="compositionally biased region" description="Basic and acidic residues" evidence="1">
    <location>
        <begin position="98"/>
        <end position="111"/>
    </location>
</feature>
<sequence length="125" mass="13599">MRRDGKLIRCLVHGKGKWGGKAAVSGRFDSERGPNSSIVTRVSVWFLPQILHRSSVFMLVSSLSQAQKSRRGASGARRLGRAESRARSRAGGRPATGLEKEDAALGGEQRRAPARARPGRRRSPP</sequence>
<dbReference type="Gramene" id="Zm00001eb133320_T001">
    <property type="protein sequence ID" value="Zm00001eb133320_P001"/>
    <property type="gene ID" value="Zm00001eb133320"/>
</dbReference>
<dbReference type="EnsemblPlants" id="Zm00001eb133320_T001">
    <property type="protein sequence ID" value="Zm00001eb133320_P001"/>
    <property type="gene ID" value="Zm00001eb133320"/>
</dbReference>
<accession>A0A804N414</accession>
<protein>
    <submittedName>
        <fullName evidence="2">Uncharacterized protein</fullName>
    </submittedName>
</protein>
<feature type="region of interest" description="Disordered" evidence="1">
    <location>
        <begin position="64"/>
        <end position="125"/>
    </location>
</feature>
<organism evidence="2 3">
    <name type="scientific">Zea mays</name>
    <name type="common">Maize</name>
    <dbReference type="NCBI Taxonomy" id="4577"/>
    <lineage>
        <taxon>Eukaryota</taxon>
        <taxon>Viridiplantae</taxon>
        <taxon>Streptophyta</taxon>
        <taxon>Embryophyta</taxon>
        <taxon>Tracheophyta</taxon>
        <taxon>Spermatophyta</taxon>
        <taxon>Magnoliopsida</taxon>
        <taxon>Liliopsida</taxon>
        <taxon>Poales</taxon>
        <taxon>Poaceae</taxon>
        <taxon>PACMAD clade</taxon>
        <taxon>Panicoideae</taxon>
        <taxon>Andropogonodae</taxon>
        <taxon>Andropogoneae</taxon>
        <taxon>Tripsacinae</taxon>
        <taxon>Zea</taxon>
    </lineage>
</organism>
<proteinExistence type="predicted"/>
<reference evidence="2" key="3">
    <citation type="submission" date="2021-05" db="UniProtKB">
        <authorList>
            <consortium name="EnsemblPlants"/>
        </authorList>
    </citation>
    <scope>IDENTIFICATION</scope>
    <source>
        <strain evidence="2">cv. B73</strain>
    </source>
</reference>
<evidence type="ECO:0000313" key="2">
    <source>
        <dbReference type="EnsemblPlants" id="Zm00001eb133320_P001"/>
    </source>
</evidence>
<name>A0A804N414_MAIZE</name>
<dbReference type="AlphaFoldDB" id="A0A804N414"/>
<evidence type="ECO:0000313" key="3">
    <source>
        <dbReference type="Proteomes" id="UP000007305"/>
    </source>
</evidence>
<reference evidence="3" key="1">
    <citation type="submission" date="2015-12" db="EMBL/GenBank/DDBJ databases">
        <title>Update maize B73 reference genome by single molecule sequencing technologies.</title>
        <authorList>
            <consortium name="Maize Genome Sequencing Project"/>
            <person name="Ware D."/>
        </authorList>
    </citation>
    <scope>NUCLEOTIDE SEQUENCE [LARGE SCALE GENOMIC DNA]</scope>
    <source>
        <strain evidence="3">cv. B73</strain>
    </source>
</reference>
<feature type="compositionally biased region" description="Basic residues" evidence="1">
    <location>
        <begin position="112"/>
        <end position="125"/>
    </location>
</feature>
<keyword evidence="3" id="KW-1185">Reference proteome</keyword>